<organism evidence="2 3">
    <name type="scientific">Clostridium disporicum</name>
    <dbReference type="NCBI Taxonomy" id="84024"/>
    <lineage>
        <taxon>Bacteria</taxon>
        <taxon>Bacillati</taxon>
        <taxon>Bacillota</taxon>
        <taxon>Clostridia</taxon>
        <taxon>Eubacteriales</taxon>
        <taxon>Clostridiaceae</taxon>
        <taxon>Clostridium</taxon>
    </lineage>
</organism>
<dbReference type="Proteomes" id="UP000095558">
    <property type="component" value="Unassembled WGS sequence"/>
</dbReference>
<keyword evidence="1" id="KW-1133">Transmembrane helix</keyword>
<evidence type="ECO:0000313" key="3">
    <source>
        <dbReference type="Proteomes" id="UP000095558"/>
    </source>
</evidence>
<dbReference type="AlphaFoldDB" id="A0A174HTE8"/>
<gene>
    <name evidence="2" type="ORF">ERS852470_03294</name>
</gene>
<feature type="transmembrane region" description="Helical" evidence="1">
    <location>
        <begin position="12"/>
        <end position="33"/>
    </location>
</feature>
<sequence length="211" mass="23743">MNNISNLVKLQFNSLLSIKKNLLIILALGIFFAAVQPTMIVFAGAMYLMMATYTITFYEERSKMNYLIYSLPVKTNEYIFSKYIYCLLNTVIAVIISTILSVIVNILGTNDLVSSMPIYVIPLVTMGIGIFFTAILMPATLLLGFENGRYVLMFIAIAPIVFSTYLLEILAEINITFNPTLLTILGILITITVLLLSYFITCNRFSKKEIH</sequence>
<feature type="transmembrane region" description="Helical" evidence="1">
    <location>
        <begin position="179"/>
        <end position="200"/>
    </location>
</feature>
<accession>A0A174HTE8</accession>
<reference evidence="2 3" key="1">
    <citation type="submission" date="2015-09" db="EMBL/GenBank/DDBJ databases">
        <authorList>
            <consortium name="Pathogen Informatics"/>
        </authorList>
    </citation>
    <scope>NUCLEOTIDE SEQUENCE [LARGE SCALE GENOMIC DNA]</scope>
    <source>
        <strain evidence="2 3">2789STDY5834855</strain>
    </source>
</reference>
<feature type="transmembrane region" description="Helical" evidence="1">
    <location>
        <begin position="119"/>
        <end position="143"/>
    </location>
</feature>
<dbReference type="RefSeq" id="WP_055277829.1">
    <property type="nucleotide sequence ID" value="NZ_CYZV01000048.1"/>
</dbReference>
<dbReference type="Pfam" id="PF13346">
    <property type="entry name" value="ABC2_membrane_5"/>
    <property type="match status" value="1"/>
</dbReference>
<dbReference type="EMBL" id="CYZV01000048">
    <property type="protein sequence ID" value="CUO76135.1"/>
    <property type="molecule type" value="Genomic_DNA"/>
</dbReference>
<feature type="transmembrane region" description="Helical" evidence="1">
    <location>
        <begin position="150"/>
        <end position="167"/>
    </location>
</feature>
<proteinExistence type="predicted"/>
<protein>
    <recommendedName>
        <fullName evidence="4">ABC-2 transporter permease</fullName>
    </recommendedName>
</protein>
<evidence type="ECO:0000256" key="1">
    <source>
        <dbReference type="SAM" id="Phobius"/>
    </source>
</evidence>
<keyword evidence="1" id="KW-0472">Membrane</keyword>
<name>A0A174HTE8_9CLOT</name>
<evidence type="ECO:0000313" key="2">
    <source>
        <dbReference type="EMBL" id="CUO76135.1"/>
    </source>
</evidence>
<feature type="transmembrane region" description="Helical" evidence="1">
    <location>
        <begin position="83"/>
        <end position="107"/>
    </location>
</feature>
<keyword evidence="1" id="KW-0812">Transmembrane</keyword>
<dbReference type="OrthoDB" id="1905704at2"/>
<evidence type="ECO:0008006" key="4">
    <source>
        <dbReference type="Google" id="ProtNLM"/>
    </source>
</evidence>
<dbReference type="InterPro" id="IPR025699">
    <property type="entry name" value="ABC2_memb-like"/>
</dbReference>